<organism evidence="2 3">
    <name type="scientific">Ridgeia piscesae</name>
    <name type="common">Tubeworm</name>
    <dbReference type="NCBI Taxonomy" id="27915"/>
    <lineage>
        <taxon>Eukaryota</taxon>
        <taxon>Metazoa</taxon>
        <taxon>Spiralia</taxon>
        <taxon>Lophotrochozoa</taxon>
        <taxon>Annelida</taxon>
        <taxon>Polychaeta</taxon>
        <taxon>Sedentaria</taxon>
        <taxon>Canalipalpata</taxon>
        <taxon>Sabellida</taxon>
        <taxon>Siboglinidae</taxon>
        <taxon>Ridgeia</taxon>
    </lineage>
</organism>
<evidence type="ECO:0000313" key="3">
    <source>
        <dbReference type="Proteomes" id="UP001209878"/>
    </source>
</evidence>
<sequence length="148" mass="16132">MSQYDGNLSASAVGDDVQNADFLSDMLLMRLAKQIGPDNLELGVYLGLDVATIKSKKAEHISAAECTFDILNIWKQSTGRSQSVKTYMKLTQALTNLDRQDLVQLVRNEAEKKVAPTPDTTGSPTCSGISSILQMYRTKTSNVIVSTT</sequence>
<proteinExistence type="predicted"/>
<dbReference type="GO" id="GO:0007165">
    <property type="term" value="P:signal transduction"/>
    <property type="evidence" value="ECO:0007669"/>
    <property type="project" value="InterPro"/>
</dbReference>
<dbReference type="EMBL" id="JAODUO010001519">
    <property type="protein sequence ID" value="KAK2162478.1"/>
    <property type="molecule type" value="Genomic_DNA"/>
</dbReference>
<dbReference type="Proteomes" id="UP001209878">
    <property type="component" value="Unassembled WGS sequence"/>
</dbReference>
<evidence type="ECO:0000313" key="2">
    <source>
        <dbReference type="EMBL" id="KAK2162478.1"/>
    </source>
</evidence>
<dbReference type="CDD" id="cd01670">
    <property type="entry name" value="Death"/>
    <property type="match status" value="1"/>
</dbReference>
<dbReference type="InterPro" id="IPR011029">
    <property type="entry name" value="DEATH-like_dom_sf"/>
</dbReference>
<gene>
    <name evidence="2" type="ORF">NP493_1520g00006</name>
</gene>
<comment type="caution">
    <text evidence="2">The sequence shown here is derived from an EMBL/GenBank/DDBJ whole genome shotgun (WGS) entry which is preliminary data.</text>
</comment>
<dbReference type="InterPro" id="IPR000488">
    <property type="entry name" value="Death_dom"/>
</dbReference>
<dbReference type="SUPFAM" id="SSF47986">
    <property type="entry name" value="DEATH domain"/>
    <property type="match status" value="1"/>
</dbReference>
<accession>A0AAD9K1N6</accession>
<dbReference type="Pfam" id="PF00531">
    <property type="entry name" value="Death"/>
    <property type="match status" value="1"/>
</dbReference>
<feature type="domain" description="Death" evidence="1">
    <location>
        <begin position="24"/>
        <end position="110"/>
    </location>
</feature>
<dbReference type="AlphaFoldDB" id="A0AAD9K1N6"/>
<dbReference type="PROSITE" id="PS50017">
    <property type="entry name" value="DEATH_DOMAIN"/>
    <property type="match status" value="1"/>
</dbReference>
<dbReference type="Gene3D" id="1.10.533.10">
    <property type="entry name" value="Death Domain, Fas"/>
    <property type="match status" value="1"/>
</dbReference>
<keyword evidence="3" id="KW-1185">Reference proteome</keyword>
<reference evidence="2" key="1">
    <citation type="journal article" date="2023" name="Mol. Biol. Evol.">
        <title>Third-Generation Sequencing Reveals the Adaptive Role of the Epigenome in Three Deep-Sea Polychaetes.</title>
        <authorList>
            <person name="Perez M."/>
            <person name="Aroh O."/>
            <person name="Sun Y."/>
            <person name="Lan Y."/>
            <person name="Juniper S.K."/>
            <person name="Young C.R."/>
            <person name="Angers B."/>
            <person name="Qian P.Y."/>
        </authorList>
    </citation>
    <scope>NUCLEOTIDE SEQUENCE</scope>
    <source>
        <strain evidence="2">R07B-5</strain>
    </source>
</reference>
<name>A0AAD9K1N6_RIDPI</name>
<evidence type="ECO:0000259" key="1">
    <source>
        <dbReference type="PROSITE" id="PS50017"/>
    </source>
</evidence>
<protein>
    <recommendedName>
        <fullName evidence="1">Death domain-containing protein</fullName>
    </recommendedName>
</protein>